<reference evidence="1" key="1">
    <citation type="submission" date="2022-05" db="EMBL/GenBank/DDBJ databases">
        <title>The Musa troglodytarum L. genome provides insights into the mechanism of non-climacteric behaviour and enrichment of carotenoids.</title>
        <authorList>
            <person name="Wang J."/>
        </authorList>
    </citation>
    <scope>NUCLEOTIDE SEQUENCE</scope>
    <source>
        <tissue evidence="1">Leaf</tissue>
    </source>
</reference>
<gene>
    <name evidence="1" type="ORF">MUK42_34897</name>
</gene>
<dbReference type="Proteomes" id="UP001055439">
    <property type="component" value="Chromosome 1"/>
</dbReference>
<protein>
    <submittedName>
        <fullName evidence="1">Uncharacterized protein</fullName>
    </submittedName>
</protein>
<dbReference type="AlphaFoldDB" id="A0A9E7E9D9"/>
<name>A0A9E7E9D9_9LILI</name>
<keyword evidence="2" id="KW-1185">Reference proteome</keyword>
<sequence>MKFRASSGSFHYRLLEPSILVLITAKTVVCHSVASAKPFRSFLDRPGERERRWELRTNSNCGTWSIAKRPRVVSLLASEIRNLETEVISFFFHRG</sequence>
<evidence type="ECO:0000313" key="2">
    <source>
        <dbReference type="Proteomes" id="UP001055439"/>
    </source>
</evidence>
<proteinExistence type="predicted"/>
<accession>A0A9E7E9D9</accession>
<evidence type="ECO:0000313" key="1">
    <source>
        <dbReference type="EMBL" id="URD71928.1"/>
    </source>
</evidence>
<dbReference type="EMBL" id="CP097502">
    <property type="protein sequence ID" value="URD71928.1"/>
    <property type="molecule type" value="Genomic_DNA"/>
</dbReference>
<organism evidence="1 2">
    <name type="scientific">Musa troglodytarum</name>
    <name type="common">fe'i banana</name>
    <dbReference type="NCBI Taxonomy" id="320322"/>
    <lineage>
        <taxon>Eukaryota</taxon>
        <taxon>Viridiplantae</taxon>
        <taxon>Streptophyta</taxon>
        <taxon>Embryophyta</taxon>
        <taxon>Tracheophyta</taxon>
        <taxon>Spermatophyta</taxon>
        <taxon>Magnoliopsida</taxon>
        <taxon>Liliopsida</taxon>
        <taxon>Zingiberales</taxon>
        <taxon>Musaceae</taxon>
        <taxon>Musa</taxon>
    </lineage>
</organism>